<dbReference type="AlphaFoldDB" id="A0A2K8L7M3"/>
<keyword evidence="3" id="KW-0540">Nuclease</keyword>
<accession>A0A2K8L7M3</accession>
<keyword evidence="3" id="KW-0255">Endonuclease</keyword>
<organism evidence="3 4">
    <name type="scientific">Mariprofundus ferrinatatus</name>
    <dbReference type="NCBI Taxonomy" id="1921087"/>
    <lineage>
        <taxon>Bacteria</taxon>
        <taxon>Pseudomonadati</taxon>
        <taxon>Pseudomonadota</taxon>
        <taxon>Candidatius Mariprofundia</taxon>
        <taxon>Mariprofundales</taxon>
        <taxon>Mariprofundaceae</taxon>
        <taxon>Mariprofundus</taxon>
    </lineage>
</organism>
<dbReference type="CDD" id="cd10456">
    <property type="entry name" value="GIY-YIG_UPF0213"/>
    <property type="match status" value="1"/>
</dbReference>
<proteinExistence type="inferred from homology"/>
<dbReference type="InterPro" id="IPR035901">
    <property type="entry name" value="GIY-YIG_endonuc_sf"/>
</dbReference>
<gene>
    <name evidence="3" type="ORF">Ga0123462_1386</name>
</gene>
<dbReference type="KEGG" id="mfn:Ga0123462_1386"/>
<dbReference type="Gene3D" id="3.40.1440.10">
    <property type="entry name" value="GIY-YIG endonuclease"/>
    <property type="match status" value="1"/>
</dbReference>
<dbReference type="PROSITE" id="PS50164">
    <property type="entry name" value="GIY_YIG"/>
    <property type="match status" value="1"/>
</dbReference>
<dbReference type="GO" id="GO:0004519">
    <property type="term" value="F:endonuclease activity"/>
    <property type="evidence" value="ECO:0007669"/>
    <property type="project" value="UniProtKB-KW"/>
</dbReference>
<evidence type="ECO:0000259" key="2">
    <source>
        <dbReference type="PROSITE" id="PS50164"/>
    </source>
</evidence>
<evidence type="ECO:0000256" key="1">
    <source>
        <dbReference type="ARBA" id="ARBA00007435"/>
    </source>
</evidence>
<evidence type="ECO:0000313" key="4">
    <source>
        <dbReference type="Proteomes" id="UP000231637"/>
    </source>
</evidence>
<protein>
    <submittedName>
        <fullName evidence="3">Putative endonuclease</fullName>
    </submittedName>
</protein>
<dbReference type="SUPFAM" id="SSF82771">
    <property type="entry name" value="GIY-YIG endonuclease"/>
    <property type="match status" value="1"/>
</dbReference>
<dbReference type="RefSeq" id="WP_198507307.1">
    <property type="nucleotide sequence ID" value="NZ_CP018800.1"/>
</dbReference>
<dbReference type="PANTHER" id="PTHR34477">
    <property type="entry name" value="UPF0213 PROTEIN YHBQ"/>
    <property type="match status" value="1"/>
</dbReference>
<comment type="similarity">
    <text evidence="1">Belongs to the UPF0213 family.</text>
</comment>
<sequence>MPESEGGWFLYLVRCSGGQLYTGITTDVDRRFEEHCSGKGAKFLRGKGPLQLVFSEKVGNHSDALKAEINIKKMHKSAKELLVQRGCIG</sequence>
<reference evidence="3 4" key="1">
    <citation type="submission" date="2016-12" db="EMBL/GenBank/DDBJ databases">
        <title>Isolation and genomic insights into novel planktonic Zetaproteobacteria from stratified waters of the Chesapeake Bay.</title>
        <authorList>
            <person name="McAllister S.M."/>
            <person name="Kato S."/>
            <person name="Chan C.S."/>
            <person name="Chiu B.K."/>
            <person name="Field E.K."/>
        </authorList>
    </citation>
    <scope>NUCLEOTIDE SEQUENCE [LARGE SCALE GENOMIC DNA]</scope>
    <source>
        <strain evidence="3 4">CP-8</strain>
    </source>
</reference>
<dbReference type="PANTHER" id="PTHR34477:SF1">
    <property type="entry name" value="UPF0213 PROTEIN YHBQ"/>
    <property type="match status" value="1"/>
</dbReference>
<dbReference type="InterPro" id="IPR000305">
    <property type="entry name" value="GIY-YIG_endonuc"/>
</dbReference>
<keyword evidence="3" id="KW-0378">Hydrolase</keyword>
<keyword evidence="4" id="KW-1185">Reference proteome</keyword>
<dbReference type="Pfam" id="PF01541">
    <property type="entry name" value="GIY-YIG"/>
    <property type="match status" value="1"/>
</dbReference>
<dbReference type="InterPro" id="IPR050190">
    <property type="entry name" value="UPF0213_domain"/>
</dbReference>
<name>A0A2K8L7M3_9PROT</name>
<evidence type="ECO:0000313" key="3">
    <source>
        <dbReference type="EMBL" id="ATX82249.1"/>
    </source>
</evidence>
<feature type="domain" description="GIY-YIG" evidence="2">
    <location>
        <begin position="6"/>
        <end position="81"/>
    </location>
</feature>
<dbReference type="EMBL" id="CP018800">
    <property type="protein sequence ID" value="ATX82249.1"/>
    <property type="molecule type" value="Genomic_DNA"/>
</dbReference>
<dbReference type="Proteomes" id="UP000231637">
    <property type="component" value="Chromosome"/>
</dbReference>